<proteinExistence type="predicted"/>
<accession>A0ABT7QZ01</accession>
<name>A0ABT7QZ01_9BACT</name>
<dbReference type="Proteomes" id="UP001169069">
    <property type="component" value="Unassembled WGS sequence"/>
</dbReference>
<keyword evidence="2" id="KW-0732">Signal</keyword>
<sequence>MKAIIVILLTLLITGCSSNQSETVSPEETKTPQTQTIPKYTAAAPPKKTFTPKLVQAENYTSEYMYPANKVQPAMINEEKQVEQSTEMGDMTKEECIGMIGQEKFEHYTEMFSGEEAAIKRCTILKAMRNH</sequence>
<organism evidence="3 4">
    <name type="scientific">Sulfurovum zhangzhouensis</name>
    <dbReference type="NCBI Taxonomy" id="3019067"/>
    <lineage>
        <taxon>Bacteria</taxon>
        <taxon>Pseudomonadati</taxon>
        <taxon>Campylobacterota</taxon>
        <taxon>Epsilonproteobacteria</taxon>
        <taxon>Campylobacterales</taxon>
        <taxon>Sulfurovaceae</taxon>
        <taxon>Sulfurovum</taxon>
    </lineage>
</organism>
<feature type="chain" id="PRO_5045369532" evidence="2">
    <location>
        <begin position="22"/>
        <end position="131"/>
    </location>
</feature>
<evidence type="ECO:0000256" key="2">
    <source>
        <dbReference type="SAM" id="SignalP"/>
    </source>
</evidence>
<feature type="region of interest" description="Disordered" evidence="1">
    <location>
        <begin position="19"/>
        <end position="45"/>
    </location>
</feature>
<dbReference type="EMBL" id="JAQIBD010000002">
    <property type="protein sequence ID" value="MDM5272050.1"/>
    <property type="molecule type" value="Genomic_DNA"/>
</dbReference>
<evidence type="ECO:0000313" key="4">
    <source>
        <dbReference type="Proteomes" id="UP001169069"/>
    </source>
</evidence>
<gene>
    <name evidence="3" type="ORF">PGH07_07650</name>
</gene>
<dbReference type="PROSITE" id="PS51257">
    <property type="entry name" value="PROKAR_LIPOPROTEIN"/>
    <property type="match status" value="1"/>
</dbReference>
<dbReference type="RefSeq" id="WP_289413791.1">
    <property type="nucleotide sequence ID" value="NZ_JAQIBD010000002.1"/>
</dbReference>
<reference evidence="3" key="1">
    <citation type="submission" date="2023-01" db="EMBL/GenBank/DDBJ databases">
        <title>Sulfurovum sp. zt1-1 genome assembly.</title>
        <authorList>
            <person name="Wang J."/>
        </authorList>
    </citation>
    <scope>NUCLEOTIDE SEQUENCE</scope>
    <source>
        <strain evidence="3">Zt1-1</strain>
    </source>
</reference>
<keyword evidence="4" id="KW-1185">Reference proteome</keyword>
<evidence type="ECO:0000313" key="3">
    <source>
        <dbReference type="EMBL" id="MDM5272050.1"/>
    </source>
</evidence>
<feature type="signal peptide" evidence="2">
    <location>
        <begin position="1"/>
        <end position="21"/>
    </location>
</feature>
<feature type="compositionally biased region" description="Polar residues" evidence="1">
    <location>
        <begin position="19"/>
        <end position="38"/>
    </location>
</feature>
<comment type="caution">
    <text evidence="3">The sequence shown here is derived from an EMBL/GenBank/DDBJ whole genome shotgun (WGS) entry which is preliminary data.</text>
</comment>
<evidence type="ECO:0000256" key="1">
    <source>
        <dbReference type="SAM" id="MobiDB-lite"/>
    </source>
</evidence>
<protein>
    <submittedName>
        <fullName evidence="3">Uncharacterized protein</fullName>
    </submittedName>
</protein>